<evidence type="ECO:0000313" key="1">
    <source>
        <dbReference type="EMBL" id="KAJ8900648.1"/>
    </source>
</evidence>
<dbReference type="AlphaFoldDB" id="A0AAV8UDW6"/>
<name>A0AAV8UDW6_9ROSI</name>
<reference evidence="1 2" key="1">
    <citation type="submission" date="2021-09" db="EMBL/GenBank/DDBJ databases">
        <title>Genomic insights and catalytic innovation underlie evolution of tropane alkaloids biosynthesis.</title>
        <authorList>
            <person name="Wang Y.-J."/>
            <person name="Tian T."/>
            <person name="Huang J.-P."/>
            <person name="Huang S.-X."/>
        </authorList>
    </citation>
    <scope>NUCLEOTIDE SEQUENCE [LARGE SCALE GENOMIC DNA]</scope>
    <source>
        <strain evidence="1">KIB-2018</strain>
        <tissue evidence="1">Leaf</tissue>
    </source>
</reference>
<proteinExistence type="predicted"/>
<organism evidence="1 2">
    <name type="scientific">Erythroxylum novogranatense</name>
    <dbReference type="NCBI Taxonomy" id="1862640"/>
    <lineage>
        <taxon>Eukaryota</taxon>
        <taxon>Viridiplantae</taxon>
        <taxon>Streptophyta</taxon>
        <taxon>Embryophyta</taxon>
        <taxon>Tracheophyta</taxon>
        <taxon>Spermatophyta</taxon>
        <taxon>Magnoliopsida</taxon>
        <taxon>eudicotyledons</taxon>
        <taxon>Gunneridae</taxon>
        <taxon>Pentapetalae</taxon>
        <taxon>rosids</taxon>
        <taxon>fabids</taxon>
        <taxon>Malpighiales</taxon>
        <taxon>Erythroxylaceae</taxon>
        <taxon>Erythroxylum</taxon>
    </lineage>
</organism>
<accession>A0AAV8UDW6</accession>
<evidence type="ECO:0000313" key="2">
    <source>
        <dbReference type="Proteomes" id="UP001159364"/>
    </source>
</evidence>
<dbReference type="EMBL" id="JAIWQS010000008">
    <property type="protein sequence ID" value="KAJ8900648.1"/>
    <property type="molecule type" value="Genomic_DNA"/>
</dbReference>
<keyword evidence="2" id="KW-1185">Reference proteome</keyword>
<protein>
    <submittedName>
        <fullName evidence="1">Uncharacterized protein</fullName>
    </submittedName>
</protein>
<comment type="caution">
    <text evidence="1">The sequence shown here is derived from an EMBL/GenBank/DDBJ whole genome shotgun (WGS) entry which is preliminary data.</text>
</comment>
<sequence>MEHIRSCIINAAMETKVSPVTRKGNISSGLGKIPKTSHCSLPPQVGQTIKINEITLQTQRGRFVHVAVDIEITVPLCTTVELDGETVLVVYEGLWQICFTCGEDALVQRAPEAAVTGYQTKAVSNSYGPWMMVQRRAPRNPTQRQNHIDNRYKTFAKVGGSRYLPLINGESMENDTVGVREIINQKELTGVTNCWNLADLVTFGQNKDKM</sequence>
<dbReference type="Proteomes" id="UP001159364">
    <property type="component" value="Linkage Group LG08"/>
</dbReference>
<gene>
    <name evidence="1" type="ORF">K2173_025425</name>
</gene>